<protein>
    <submittedName>
        <fullName evidence="3">Endonuclease/exonuclease/phosphatase (EEP) superfamily protein YafD</fullName>
    </submittedName>
</protein>
<name>A0ABU1S7N2_9MICO</name>
<keyword evidence="3" id="KW-0378">Hydrolase</keyword>
<sequence length="341" mass="35652">MFRLLGILFTVLFAIATVVLAWPQFFHLEQTFPITQLVAARGLVVLAYLGILILALLLAIARPLRGFAASIAIVALLGAAASAGVGAVRGVAPSALPEKTAESVRVLAWNTAGEAVAAEEIAQTIVEQKADIVALPETTEAVGEEIAIMLRDQGRPMWVHHVQFRPEVERGPDSWQTTLLISPNLGDYSVIQSSADGSSNTGSVPSAVVMPVDGKGPTVVAVHTVAPRPDDMDGWREDLRWVADQCPGGNVIMAGDFNATVDHMGELGKNGGDLGACLDAASRTGAGALGTWPTSLPSLAGAPIDHVMATAQWRASGSQVLDGNANGSDHRALIAQLEPVR</sequence>
<dbReference type="InterPro" id="IPR036691">
    <property type="entry name" value="Endo/exonu/phosph_ase_sf"/>
</dbReference>
<evidence type="ECO:0000256" key="1">
    <source>
        <dbReference type="SAM" id="Phobius"/>
    </source>
</evidence>
<keyword evidence="1" id="KW-0812">Transmembrane</keyword>
<keyword evidence="3" id="KW-0540">Nuclease</keyword>
<comment type="caution">
    <text evidence="3">The sequence shown here is derived from an EMBL/GenBank/DDBJ whole genome shotgun (WGS) entry which is preliminary data.</text>
</comment>
<reference evidence="3 4" key="1">
    <citation type="submission" date="2023-07" db="EMBL/GenBank/DDBJ databases">
        <title>Sorghum-associated microbial communities from plants grown in Nebraska, USA.</title>
        <authorList>
            <person name="Schachtman D."/>
        </authorList>
    </citation>
    <scope>NUCLEOTIDE SEQUENCE [LARGE SCALE GENOMIC DNA]</scope>
    <source>
        <strain evidence="3 4">2980</strain>
    </source>
</reference>
<keyword evidence="3" id="KW-0255">Endonuclease</keyword>
<dbReference type="SUPFAM" id="SSF56219">
    <property type="entry name" value="DNase I-like"/>
    <property type="match status" value="1"/>
</dbReference>
<keyword evidence="1" id="KW-0472">Membrane</keyword>
<evidence type="ECO:0000313" key="4">
    <source>
        <dbReference type="Proteomes" id="UP001259347"/>
    </source>
</evidence>
<dbReference type="InterPro" id="IPR005135">
    <property type="entry name" value="Endo/exonuclease/phosphatase"/>
</dbReference>
<dbReference type="Pfam" id="PF03372">
    <property type="entry name" value="Exo_endo_phos"/>
    <property type="match status" value="1"/>
</dbReference>
<accession>A0ABU1S7N2</accession>
<organism evidence="3 4">
    <name type="scientific">Microbacterium resistens</name>
    <dbReference type="NCBI Taxonomy" id="156977"/>
    <lineage>
        <taxon>Bacteria</taxon>
        <taxon>Bacillati</taxon>
        <taxon>Actinomycetota</taxon>
        <taxon>Actinomycetes</taxon>
        <taxon>Micrococcales</taxon>
        <taxon>Microbacteriaceae</taxon>
        <taxon>Microbacterium</taxon>
    </lineage>
</organism>
<feature type="domain" description="Endonuclease/exonuclease/phosphatase" evidence="2">
    <location>
        <begin position="108"/>
        <end position="330"/>
    </location>
</feature>
<dbReference type="EMBL" id="JAVDUM010000001">
    <property type="protein sequence ID" value="MDR6865530.1"/>
    <property type="molecule type" value="Genomic_DNA"/>
</dbReference>
<dbReference type="Gene3D" id="3.60.10.10">
    <property type="entry name" value="Endonuclease/exonuclease/phosphatase"/>
    <property type="match status" value="1"/>
</dbReference>
<dbReference type="RefSeq" id="WP_310016530.1">
    <property type="nucleotide sequence ID" value="NZ_JAVDUM010000001.1"/>
</dbReference>
<evidence type="ECO:0000313" key="3">
    <source>
        <dbReference type="EMBL" id="MDR6865530.1"/>
    </source>
</evidence>
<dbReference type="Proteomes" id="UP001259347">
    <property type="component" value="Unassembled WGS sequence"/>
</dbReference>
<keyword evidence="4" id="KW-1185">Reference proteome</keyword>
<dbReference type="GO" id="GO:0004519">
    <property type="term" value="F:endonuclease activity"/>
    <property type="evidence" value="ECO:0007669"/>
    <property type="project" value="UniProtKB-KW"/>
</dbReference>
<proteinExistence type="predicted"/>
<gene>
    <name evidence="3" type="ORF">J2Y69_000112</name>
</gene>
<feature type="transmembrane region" description="Helical" evidence="1">
    <location>
        <begin position="37"/>
        <end position="60"/>
    </location>
</feature>
<keyword evidence="1" id="KW-1133">Transmembrane helix</keyword>
<evidence type="ECO:0000259" key="2">
    <source>
        <dbReference type="Pfam" id="PF03372"/>
    </source>
</evidence>
<feature type="transmembrane region" description="Helical" evidence="1">
    <location>
        <begin position="67"/>
        <end position="88"/>
    </location>
</feature>